<evidence type="ECO:0000313" key="3">
    <source>
        <dbReference type="Proteomes" id="UP001593940"/>
    </source>
</evidence>
<evidence type="ECO:0000313" key="2">
    <source>
        <dbReference type="EMBL" id="MFC1455746.1"/>
    </source>
</evidence>
<organism evidence="2 3">
    <name type="scientific">Microvirga arabica</name>
    <dbReference type="NCBI Taxonomy" id="1128671"/>
    <lineage>
        <taxon>Bacteria</taxon>
        <taxon>Pseudomonadati</taxon>
        <taxon>Pseudomonadota</taxon>
        <taxon>Alphaproteobacteria</taxon>
        <taxon>Hyphomicrobiales</taxon>
        <taxon>Methylobacteriaceae</taxon>
        <taxon>Microvirga</taxon>
    </lineage>
</organism>
<proteinExistence type="predicted"/>
<gene>
    <name evidence="2" type="ORF">ACETIH_03225</name>
</gene>
<evidence type="ECO:0000256" key="1">
    <source>
        <dbReference type="SAM" id="MobiDB-lite"/>
    </source>
</evidence>
<dbReference type="Proteomes" id="UP001593940">
    <property type="component" value="Unassembled WGS sequence"/>
</dbReference>
<feature type="region of interest" description="Disordered" evidence="1">
    <location>
        <begin position="44"/>
        <end position="74"/>
    </location>
</feature>
<reference evidence="2 3" key="1">
    <citation type="submission" date="2024-09" db="EMBL/GenBank/DDBJ databases">
        <title>Nodulacao em especies de Leguminosae Basais da Amazonia e Caracterizacao dos Rizobios e Bacterias Associadas aos Nodulos.</title>
        <authorList>
            <person name="Jambeiro I.C.A."/>
            <person name="Lopes I.S."/>
            <person name="Aguiar E.R.G.R."/>
            <person name="Santos A.F.J."/>
            <person name="Dos Santos J.M.F."/>
            <person name="Gross E."/>
        </authorList>
    </citation>
    <scope>NUCLEOTIDE SEQUENCE [LARGE SCALE GENOMIC DNA]</scope>
    <source>
        <strain evidence="2 3">BRUESC1165</strain>
    </source>
</reference>
<dbReference type="RefSeq" id="WP_203270002.1">
    <property type="nucleotide sequence ID" value="NZ_JAFBID010000002.1"/>
</dbReference>
<feature type="region of interest" description="Disordered" evidence="1">
    <location>
        <begin position="1"/>
        <end position="28"/>
    </location>
</feature>
<dbReference type="EMBL" id="JBHOMY010000010">
    <property type="protein sequence ID" value="MFC1455746.1"/>
    <property type="molecule type" value="Genomic_DNA"/>
</dbReference>
<accession>A0ABV6Y3P3</accession>
<comment type="caution">
    <text evidence="2">The sequence shown here is derived from an EMBL/GenBank/DDBJ whole genome shotgun (WGS) entry which is preliminary data.</text>
</comment>
<sequence>MQPPLSPSEPLTAQKPEPAEALAPKQRLVRVEPQVRRLQELEPAARMVWRRSPAEDRPKGALPGPAQALSPTER</sequence>
<keyword evidence="3" id="KW-1185">Reference proteome</keyword>
<protein>
    <submittedName>
        <fullName evidence="2">Uncharacterized protein</fullName>
    </submittedName>
</protein>
<name>A0ABV6Y3P3_9HYPH</name>